<evidence type="ECO:0000256" key="4">
    <source>
        <dbReference type="SAM" id="SignalP"/>
    </source>
</evidence>
<organism evidence="6 7">
    <name type="scientific">Prosthecobacter vanneervenii</name>
    <dbReference type="NCBI Taxonomy" id="48466"/>
    <lineage>
        <taxon>Bacteria</taxon>
        <taxon>Pseudomonadati</taxon>
        <taxon>Verrucomicrobiota</taxon>
        <taxon>Verrucomicrobiia</taxon>
        <taxon>Verrucomicrobiales</taxon>
        <taxon>Verrucomicrobiaceae</taxon>
        <taxon>Prosthecobacter</taxon>
    </lineage>
</organism>
<dbReference type="Pfam" id="PF00884">
    <property type="entry name" value="Sulfatase"/>
    <property type="match status" value="1"/>
</dbReference>
<accession>A0A7W8DLL9</accession>
<evidence type="ECO:0000256" key="1">
    <source>
        <dbReference type="ARBA" id="ARBA00008779"/>
    </source>
</evidence>
<evidence type="ECO:0000256" key="2">
    <source>
        <dbReference type="ARBA" id="ARBA00022801"/>
    </source>
</evidence>
<evidence type="ECO:0000313" key="6">
    <source>
        <dbReference type="EMBL" id="MBB5034519.1"/>
    </source>
</evidence>
<dbReference type="AlphaFoldDB" id="A0A7W8DLL9"/>
<keyword evidence="2 6" id="KW-0378">Hydrolase</keyword>
<keyword evidence="7" id="KW-1185">Reference proteome</keyword>
<dbReference type="GO" id="GO:0004065">
    <property type="term" value="F:arylsulfatase activity"/>
    <property type="evidence" value="ECO:0007669"/>
    <property type="project" value="TreeGrafter"/>
</dbReference>
<feature type="signal peptide" evidence="4">
    <location>
        <begin position="1"/>
        <end position="19"/>
    </location>
</feature>
<dbReference type="CDD" id="cd16027">
    <property type="entry name" value="SGSH"/>
    <property type="match status" value="1"/>
</dbReference>
<keyword evidence="4" id="KW-0732">Signal</keyword>
<dbReference type="RefSeq" id="WP_184342408.1">
    <property type="nucleotide sequence ID" value="NZ_JACHIG010000010.1"/>
</dbReference>
<sequence length="489" mass="55197">MKFVLTSLFYLTLHTAAVAAGPNFVWIIADDMSPDTGAYGLKDVSTPHLDRLAAEGRRYARAYSTAPVCSASRSAFILGCYQTTTGLHPHDTENPQPLPAPYQHLPGMLREAGWFVTNAAAPGTVRNGRTVTKAKTHYNFEHDPAKMYDGSDWRKRAPGQPFFAQFQITEPHRPFPIPEQYDEAKLKAIQIPPNYPEHPLVRRDWYAYQRSVEMVDQRVGLILDQLRAEGVLEDTVVMFFADHGRPMPWGKQWLNAEGLQVPLILRGPGVTAGAVEERLVSLIDLAPSMLRLAGLPIPPWMEGKAILGGEFPQRSMLFAARDRCGDAMDRIRAVIEADAIFVRNFHPELPHLNWSGYKEYSYPGMPLLRVLNQEGKLNELQAAWLTPQREALELYDLKTDLHNMAKEPQAAAKVKELNAAMDAWIQSSHDQGAQGDPQTEPPLDQIQKDKRLEYERVWKTRLKKGQPSDAERVAWWEKSYGLSSDQRIP</sequence>
<dbReference type="EMBL" id="JACHIG010000010">
    <property type="protein sequence ID" value="MBB5034519.1"/>
    <property type="molecule type" value="Genomic_DNA"/>
</dbReference>
<reference evidence="6 7" key="1">
    <citation type="submission" date="2020-08" db="EMBL/GenBank/DDBJ databases">
        <title>Genomic Encyclopedia of Type Strains, Phase IV (KMG-IV): sequencing the most valuable type-strain genomes for metagenomic binning, comparative biology and taxonomic classification.</title>
        <authorList>
            <person name="Goeker M."/>
        </authorList>
    </citation>
    <scope>NUCLEOTIDE SEQUENCE [LARGE SCALE GENOMIC DNA]</scope>
    <source>
        <strain evidence="6 7">DSM 12252</strain>
    </source>
</reference>
<evidence type="ECO:0000256" key="3">
    <source>
        <dbReference type="SAM" id="MobiDB-lite"/>
    </source>
</evidence>
<comment type="caution">
    <text evidence="6">The sequence shown here is derived from an EMBL/GenBank/DDBJ whole genome shotgun (WGS) entry which is preliminary data.</text>
</comment>
<proteinExistence type="inferred from homology"/>
<name>A0A7W8DLL9_9BACT</name>
<dbReference type="Gene3D" id="3.40.720.10">
    <property type="entry name" value="Alkaline Phosphatase, subunit A"/>
    <property type="match status" value="1"/>
</dbReference>
<comment type="similarity">
    <text evidence="1">Belongs to the sulfatase family.</text>
</comment>
<dbReference type="EC" id="3.1.6.-" evidence="6"/>
<feature type="chain" id="PRO_5031297149" evidence="4">
    <location>
        <begin position="20"/>
        <end position="489"/>
    </location>
</feature>
<gene>
    <name evidence="6" type="ORF">HNQ65_004124</name>
</gene>
<feature type="region of interest" description="Disordered" evidence="3">
    <location>
        <begin position="428"/>
        <end position="449"/>
    </location>
</feature>
<evidence type="ECO:0000259" key="5">
    <source>
        <dbReference type="Pfam" id="PF00884"/>
    </source>
</evidence>
<dbReference type="InterPro" id="IPR050738">
    <property type="entry name" value="Sulfatase"/>
</dbReference>
<dbReference type="Proteomes" id="UP000590740">
    <property type="component" value="Unassembled WGS sequence"/>
</dbReference>
<evidence type="ECO:0000313" key="7">
    <source>
        <dbReference type="Proteomes" id="UP000590740"/>
    </source>
</evidence>
<dbReference type="PANTHER" id="PTHR42693">
    <property type="entry name" value="ARYLSULFATASE FAMILY MEMBER"/>
    <property type="match status" value="1"/>
</dbReference>
<dbReference type="InterPro" id="IPR000917">
    <property type="entry name" value="Sulfatase_N"/>
</dbReference>
<dbReference type="SUPFAM" id="SSF53649">
    <property type="entry name" value="Alkaline phosphatase-like"/>
    <property type="match status" value="1"/>
</dbReference>
<dbReference type="PANTHER" id="PTHR42693:SF53">
    <property type="entry name" value="ENDO-4-O-SULFATASE"/>
    <property type="match status" value="1"/>
</dbReference>
<dbReference type="InterPro" id="IPR017850">
    <property type="entry name" value="Alkaline_phosphatase_core_sf"/>
</dbReference>
<protein>
    <submittedName>
        <fullName evidence="6">Putative sulfatase</fullName>
        <ecNumber evidence="6">3.1.6.-</ecNumber>
    </submittedName>
</protein>
<feature type="domain" description="Sulfatase N-terminal" evidence="5">
    <location>
        <begin position="22"/>
        <end position="294"/>
    </location>
</feature>